<accession>A0A7W3LS84</accession>
<reference evidence="1 2" key="1">
    <citation type="submission" date="2020-08" db="EMBL/GenBank/DDBJ databases">
        <title>Genomic Encyclopedia of Type Strains, Phase IV (KMG-IV): sequencing the most valuable type-strain genomes for metagenomic binning, comparative biology and taxonomic classification.</title>
        <authorList>
            <person name="Goeker M."/>
        </authorList>
    </citation>
    <scope>NUCLEOTIDE SEQUENCE [LARGE SCALE GENOMIC DNA]</scope>
    <source>
        <strain evidence="1 2">DSM 44197</strain>
    </source>
</reference>
<dbReference type="Proteomes" id="UP000572680">
    <property type="component" value="Unassembled WGS sequence"/>
</dbReference>
<evidence type="ECO:0000313" key="1">
    <source>
        <dbReference type="EMBL" id="MBA8953374.1"/>
    </source>
</evidence>
<protein>
    <recommendedName>
        <fullName evidence="3">Gas vesicle synthesis protein</fullName>
    </recommendedName>
</protein>
<evidence type="ECO:0008006" key="3">
    <source>
        <dbReference type="Google" id="ProtNLM"/>
    </source>
</evidence>
<dbReference type="EMBL" id="JACJIA010000006">
    <property type="protein sequence ID" value="MBA8953374.1"/>
    <property type="molecule type" value="Genomic_DNA"/>
</dbReference>
<dbReference type="PIRSF" id="PIRSF028743">
    <property type="entry name" value="GvpO_protein"/>
    <property type="match status" value="1"/>
</dbReference>
<proteinExistence type="predicted"/>
<name>A0A7W3LS84_ACTNM</name>
<dbReference type="AlphaFoldDB" id="A0A7W3LS84"/>
<organism evidence="1 2">
    <name type="scientific">Actinomadura namibiensis</name>
    <dbReference type="NCBI Taxonomy" id="182080"/>
    <lineage>
        <taxon>Bacteria</taxon>
        <taxon>Bacillati</taxon>
        <taxon>Actinomycetota</taxon>
        <taxon>Actinomycetes</taxon>
        <taxon>Streptosporangiales</taxon>
        <taxon>Thermomonosporaceae</taxon>
        <taxon>Actinomadura</taxon>
    </lineage>
</organism>
<dbReference type="Pfam" id="PF05800">
    <property type="entry name" value="GvpO"/>
    <property type="match status" value="1"/>
</dbReference>
<keyword evidence="2" id="KW-1185">Reference proteome</keyword>
<dbReference type="RefSeq" id="WP_182845534.1">
    <property type="nucleotide sequence ID" value="NZ_BAAALP010000001.1"/>
</dbReference>
<sequence length="85" mass="9537">MLSASDAAKRAVHYVTEMTGKHAESVVGVERTDDGWRISVEVVESHRIPDSADILACYQAEIDGDGELVSYRRIRRYSRGRVERG</sequence>
<dbReference type="InterPro" id="IPR008634">
    <property type="entry name" value="Gas-vesicle_GvpO"/>
</dbReference>
<dbReference type="GO" id="GO:0031412">
    <property type="term" value="P:gas vesicle organization"/>
    <property type="evidence" value="ECO:0007669"/>
    <property type="project" value="InterPro"/>
</dbReference>
<comment type="caution">
    <text evidence="1">The sequence shown here is derived from an EMBL/GenBank/DDBJ whole genome shotgun (WGS) entry which is preliminary data.</text>
</comment>
<gene>
    <name evidence="1" type="ORF">HNR61_005024</name>
</gene>
<evidence type="ECO:0000313" key="2">
    <source>
        <dbReference type="Proteomes" id="UP000572680"/>
    </source>
</evidence>